<accession>A0ACC1AJH6</accession>
<comment type="caution">
    <text evidence="1">The sequence shown here is derived from an EMBL/GenBank/DDBJ whole genome shotgun (WGS) entry which is preliminary data.</text>
</comment>
<reference evidence="2" key="1">
    <citation type="journal article" date="2023" name="G3 (Bethesda)">
        <title>Genome assembly and association tests identify interacting loci associated with vigor, precocity, and sex in interspecific pistachio rootstocks.</title>
        <authorList>
            <person name="Palmer W."/>
            <person name="Jacygrad E."/>
            <person name="Sagayaradj S."/>
            <person name="Cavanaugh K."/>
            <person name="Han R."/>
            <person name="Bertier L."/>
            <person name="Beede B."/>
            <person name="Kafkas S."/>
            <person name="Golino D."/>
            <person name="Preece J."/>
            <person name="Michelmore R."/>
        </authorList>
    </citation>
    <scope>NUCLEOTIDE SEQUENCE [LARGE SCALE GENOMIC DNA]</scope>
</reference>
<name>A0ACC1AJH6_9ROSI</name>
<keyword evidence="2" id="KW-1185">Reference proteome</keyword>
<organism evidence="1 2">
    <name type="scientific">Pistacia atlantica</name>
    <dbReference type="NCBI Taxonomy" id="434234"/>
    <lineage>
        <taxon>Eukaryota</taxon>
        <taxon>Viridiplantae</taxon>
        <taxon>Streptophyta</taxon>
        <taxon>Embryophyta</taxon>
        <taxon>Tracheophyta</taxon>
        <taxon>Spermatophyta</taxon>
        <taxon>Magnoliopsida</taxon>
        <taxon>eudicotyledons</taxon>
        <taxon>Gunneridae</taxon>
        <taxon>Pentapetalae</taxon>
        <taxon>rosids</taxon>
        <taxon>malvids</taxon>
        <taxon>Sapindales</taxon>
        <taxon>Anacardiaceae</taxon>
        <taxon>Pistacia</taxon>
    </lineage>
</organism>
<gene>
    <name evidence="1" type="ORF">Patl1_07958</name>
</gene>
<dbReference type="Proteomes" id="UP001164250">
    <property type="component" value="Chromosome 10"/>
</dbReference>
<sequence>MNMKMVLSYFWSLQKHGTMIHIRFHVHA</sequence>
<protein>
    <submittedName>
        <fullName evidence="1">Uncharacterized protein</fullName>
    </submittedName>
</protein>
<proteinExistence type="predicted"/>
<dbReference type="EMBL" id="CM047906">
    <property type="protein sequence ID" value="KAJ0086829.1"/>
    <property type="molecule type" value="Genomic_DNA"/>
</dbReference>
<evidence type="ECO:0000313" key="1">
    <source>
        <dbReference type="EMBL" id="KAJ0086829.1"/>
    </source>
</evidence>
<evidence type="ECO:0000313" key="2">
    <source>
        <dbReference type="Proteomes" id="UP001164250"/>
    </source>
</evidence>